<dbReference type="UCSC" id="R06A4.8">
    <property type="organism name" value="c. elegans"/>
</dbReference>
<keyword evidence="24" id="KW-1267">Proteomics identification</keyword>
<dbReference type="STRING" id="6239.R06A4.8.1"/>
<dbReference type="WormBase" id="R06A4.8">
    <property type="protein sequence ID" value="CE18115"/>
    <property type="gene ID" value="WBGene00011050"/>
    <property type="gene designation" value="agl-1"/>
</dbReference>
<dbReference type="GO" id="GO:0004134">
    <property type="term" value="F:4-alpha-glucanotransferase activity"/>
    <property type="evidence" value="ECO:0000318"/>
    <property type="project" value="GO_Central"/>
</dbReference>
<dbReference type="PhylomeDB" id="O62334"/>
<dbReference type="EMBL" id="BX284602">
    <property type="protein sequence ID" value="CAB05588.1"/>
    <property type="molecule type" value="Genomic_DNA"/>
</dbReference>
<evidence type="ECO:0000256" key="2">
    <source>
        <dbReference type="ARBA" id="ARBA00000927"/>
    </source>
</evidence>
<dbReference type="Reactome" id="R-CEL-70221">
    <property type="pathway name" value="Glycogen breakdown (glycogenolysis)"/>
</dbReference>
<dbReference type="InterPro" id="IPR029436">
    <property type="entry name" value="AGL_euk_N"/>
</dbReference>
<evidence type="ECO:0000256" key="6">
    <source>
        <dbReference type="ARBA" id="ARBA00012778"/>
    </source>
</evidence>
<keyword evidence="13" id="KW-0511">Multifunctional enzyme</keyword>
<evidence type="ECO:0000259" key="17">
    <source>
        <dbReference type="Pfam" id="PF06202"/>
    </source>
</evidence>
<dbReference type="eggNOG" id="KOG3625">
    <property type="taxonomic scope" value="Eukaryota"/>
</dbReference>
<dbReference type="AGR" id="WB:WBGene00011050"/>
<dbReference type="GO" id="GO:0005978">
    <property type="term" value="P:glycogen biosynthetic process"/>
    <property type="evidence" value="ECO:0007669"/>
    <property type="project" value="UniProtKB-KW"/>
</dbReference>
<reference evidence="21 22" key="1">
    <citation type="journal article" date="1998" name="Science">
        <title>Genome sequence of the nematode C. elegans: a platform for investigating biology.</title>
        <authorList>
            <consortium name="The C. elegans sequencing consortium"/>
            <person name="Sulson J.E."/>
            <person name="Waterston R."/>
        </authorList>
    </citation>
    <scope>NUCLEOTIDE SEQUENCE [LARGE SCALE GENOMIC DNA]</scope>
    <source>
        <strain evidence="21 22">Bristol N2</strain>
    </source>
</reference>
<evidence type="ECO:0000256" key="5">
    <source>
        <dbReference type="ARBA" id="ARBA00012560"/>
    </source>
</evidence>
<dbReference type="GeneID" id="175091"/>
<evidence type="ECO:0000256" key="15">
    <source>
        <dbReference type="ARBA" id="ARBA00025780"/>
    </source>
</evidence>
<evidence type="ECO:0000313" key="23">
    <source>
        <dbReference type="WormBase" id="R06A4.8"/>
    </source>
</evidence>
<evidence type="ECO:0007829" key="24">
    <source>
        <dbReference type="PeptideAtlas" id="O62334"/>
    </source>
</evidence>
<dbReference type="OrthoDB" id="10248904at2759"/>
<evidence type="ECO:0000259" key="19">
    <source>
        <dbReference type="Pfam" id="PF14701"/>
    </source>
</evidence>
<evidence type="ECO:0000313" key="22">
    <source>
        <dbReference type="Proteomes" id="UP000001940"/>
    </source>
</evidence>
<keyword evidence="8" id="KW-0963">Cytoplasm</keyword>
<keyword evidence="22" id="KW-1185">Reference proteome</keyword>
<dbReference type="FunFam" id="1.50.10.10:FF:000118">
    <property type="entry name" value="AGL (Amylo-1,6-GLucosidase, 4-alpha-glucanotransferase) glycogen debranching enzyme"/>
    <property type="match status" value="1"/>
</dbReference>
<dbReference type="PeptideAtlas" id="O62334"/>
<evidence type="ECO:0000256" key="7">
    <source>
        <dbReference type="ARBA" id="ARBA00020723"/>
    </source>
</evidence>
<dbReference type="CAZy" id="GH133">
    <property type="family name" value="Glycoside Hydrolase Family 133"/>
</dbReference>
<evidence type="ECO:0000256" key="16">
    <source>
        <dbReference type="ARBA" id="ARBA00031477"/>
    </source>
</evidence>
<feature type="domain" description="Glycogen debranching enzyme C-terminal" evidence="17">
    <location>
        <begin position="1008"/>
        <end position="1457"/>
    </location>
</feature>
<gene>
    <name evidence="21 23" type="primary">agl-1</name>
    <name evidence="21" type="ORF">CELE_R06A4.8</name>
    <name evidence="23" type="ORF">R06A4.8</name>
</gene>
<dbReference type="Proteomes" id="UP000001940">
    <property type="component" value="Chromosome II"/>
</dbReference>
<dbReference type="SMR" id="O62334"/>
<comment type="subcellular location">
    <subcellularLocation>
        <location evidence="4">Cytoplasm</location>
    </subcellularLocation>
</comment>
<keyword evidence="12" id="KW-0320">Glycogen biosynthesis</keyword>
<dbReference type="KEGG" id="cel:CELE_R06A4.8"/>
<dbReference type="Pfam" id="PF06202">
    <property type="entry name" value="GDE_C"/>
    <property type="match status" value="1"/>
</dbReference>
<dbReference type="InParanoid" id="O62334"/>
<dbReference type="PANTHER" id="PTHR10569:SF2">
    <property type="entry name" value="GLYCOGEN DEBRANCHING ENZYME"/>
    <property type="match status" value="1"/>
</dbReference>
<dbReference type="InterPro" id="IPR006421">
    <property type="entry name" value="Glycogen_debranch_met"/>
</dbReference>
<name>O62334_CAEEL</name>
<dbReference type="RefSeq" id="NP_496984.1">
    <property type="nucleotide sequence ID" value="NM_064583.6"/>
</dbReference>
<protein>
    <recommendedName>
        <fullName evidence="7">Glycogen debranching enzyme</fullName>
        <ecNumber evidence="5">2.4.1.25</ecNumber>
        <ecNumber evidence="6">3.2.1.33</ecNumber>
    </recommendedName>
    <alternativeName>
        <fullName evidence="16">Glycogen debrancher</fullName>
    </alternativeName>
</protein>
<accession>O62334</accession>
<keyword evidence="10" id="KW-0808">Transferase</keyword>
<evidence type="ECO:0000313" key="21">
    <source>
        <dbReference type="EMBL" id="CAB05588.1"/>
    </source>
</evidence>
<dbReference type="CDD" id="cd11327">
    <property type="entry name" value="AmyAc_Glg_debranch_2"/>
    <property type="match status" value="1"/>
</dbReference>
<dbReference type="SUPFAM" id="SSF51445">
    <property type="entry name" value="(Trans)glycosidases"/>
    <property type="match status" value="1"/>
</dbReference>
<proteinExistence type="evidence at protein level"/>
<dbReference type="InterPro" id="IPR032788">
    <property type="entry name" value="AGL_central"/>
</dbReference>
<evidence type="ECO:0000256" key="10">
    <source>
        <dbReference type="ARBA" id="ARBA00022679"/>
    </source>
</evidence>
<feature type="domain" description="Glycogen debranching enzyme central" evidence="20">
    <location>
        <begin position="682"/>
        <end position="931"/>
    </location>
</feature>
<dbReference type="PaxDb" id="6239-R06A4.8"/>
<dbReference type="OMA" id="YEEGHVH"/>
<keyword evidence="9" id="KW-0328">Glycosyltransferase</keyword>
<dbReference type="GO" id="GO:0004135">
    <property type="term" value="F:amylo-alpha-1,6-glucosidase activity"/>
    <property type="evidence" value="ECO:0000318"/>
    <property type="project" value="GO_Central"/>
</dbReference>
<evidence type="ECO:0000256" key="3">
    <source>
        <dbReference type="ARBA" id="ARBA00003530"/>
    </source>
</evidence>
<dbReference type="FunFam" id="3.20.20.80:FF:000070">
    <property type="entry name" value="GDB1p Glycogen debranching enzyme"/>
    <property type="match status" value="1"/>
</dbReference>
<dbReference type="Pfam" id="PF14702">
    <property type="entry name" value="hGDE_central"/>
    <property type="match status" value="1"/>
</dbReference>
<dbReference type="HOGENOM" id="CLU_001517_2_0_1"/>
<evidence type="ECO:0000256" key="9">
    <source>
        <dbReference type="ARBA" id="ARBA00022676"/>
    </source>
</evidence>
<dbReference type="AlphaFoldDB" id="O62334"/>
<dbReference type="FunCoup" id="O62334">
    <property type="interactions" value="2206"/>
</dbReference>
<evidence type="ECO:0000256" key="11">
    <source>
        <dbReference type="ARBA" id="ARBA00022801"/>
    </source>
</evidence>
<dbReference type="CTD" id="175091"/>
<keyword evidence="14" id="KW-0326">Glycosidase</keyword>
<dbReference type="InterPro" id="IPR012341">
    <property type="entry name" value="6hp_glycosidase-like_sf"/>
</dbReference>
<dbReference type="FunFam" id="3.20.20.80:FF:000206">
    <property type="entry name" value="Amylo-alpha-1, 6-glucosidase, 4-alpha-glucanotransferase b"/>
    <property type="match status" value="1"/>
</dbReference>
<evidence type="ECO:0000256" key="12">
    <source>
        <dbReference type="ARBA" id="ARBA00023056"/>
    </source>
</evidence>
<comment type="similarity">
    <text evidence="15">Belongs to the glycogen debranching enzyme family.</text>
</comment>
<dbReference type="NCBIfam" id="TIGR01531">
    <property type="entry name" value="glyc_debranch"/>
    <property type="match status" value="1"/>
</dbReference>
<dbReference type="EC" id="3.2.1.33" evidence="6"/>
<sequence>MGEEKEIRIIVLEDGEHLESVIRKIEKGWIVRFKRGSSLLGKKVKVFTSICPGNSLEWSEGKDHLAVYCQVECKEAGSFRYWFKIEDSEERGSGYFLVMPELKINGKCLPLDGIACQTYLTKLLGPLSEWKERLEVAHQTGYNMIHLTPIHELGISNSSYSLSDHHSLIKTIQSQDQKFGFEDVQALVGDLERSWNILTVQDVVWNHAAKNATWLLEHPESAYNCLNSPHLRPAYVIDRVYHEFGKQIGEGVWEHRGVPPVVDNIHHVNAIEYLLRAEVLPKADLHEFYQVDLKAMVNLFEVFIKQSSGPTTNPLDGEDVEIEQDLECRRFGNTVDFERSARIFNRHRGDAKSEEERVEKCVRSFEEALNNKNLEAARESWEVILAGLAAVMGGITYERIADNGPKKGLVSPENPLTTDYFLHLEADLGWKSEEKFAYDPEKSKFLMAFNGWVMSSDPMKNFALKESQVYLRRELVCWGDSVKLNYGNKEADSPFLWQYMKEYTQQAARIFHGLRIDNAHGTPIHVAEKLLKTAREVRPDIYVFAELFTGSEHADNMFVNRLGISSLIREAQSAHDSHEQGRLVYRYGGDCVGAFKQKSARLAPKSIAHGLFLDQSHDNPSPIHTRSPFDILPTAAMLTMASCAVGSNRGYDELIRDHIHVVSEKRPYASWCRPDQVSRSQGIIEGRNLLNKLHTWLAEHGYSQVFVDQMNSDIVGITRHNPRTHETVVVVSHTSFSKNYIDWPGGLKHIPIGGVLENVIFEMKLKKVQEEWGTEDPDVLIGLKNYEMEIRENVNLDNGTMFKVHDGYIELTNFPTGSVVGFKIRPSDEATKAFNMIHNSITPEQSEFDSALSRLTYQSFPNLLFHCESEDYATIQQGGYDVPNFGKFVYCGLQGLVPVLEKIRDDNDLGHPLCQNLRDGTWICDYIVGRLAKFEKLGEVSEAIRKFFAPLDHVPYYLRPCYFELLVSYIYGKIRKEALKRMAPQISSSSALVRHLAISTLSFLGYIPGAGLAPIPTSLQIEDQYPSSLAAGLSHFAVGIWRNWGRDTFIALPGCLLSTGRFQEARQIILSFAGAIRHGLIPNLLAEGIGARYNCRDATWFWLVSIVKYVESAPNGVGILEDPVRRIYPNDDSVYGEGEVQQMLIETIYEALDKHFAGIDYRERSAGPQIDEQMRDEGFQVTAGVSRTTGFIYGGNRWNCGTWMDKMGSSERAGNKGEPATPRDGAAVELQGLAYRALKSLKNWKEQGVIQRSGVSDEWTWGFWAQKIRENFEKEFFVDKDSYAEFVNRREIIKDSVGSTLGFTDFQLRCNFGIALAVAPDLMDPKKAWKALDSAEVLLGPLGMKTLDPTDWAYNGYYNNDDDGTDKKTAKGWNYHQGPEWLFVAGYYLQARLRIGDILGGSEKQYAIRQVQERLGNAYKHIISSPWRSLPELTNADGEYCMQSCAAQAWSVGCLIEACVKLNTIEG</sequence>
<dbReference type="GO" id="GO:0005980">
    <property type="term" value="P:glycogen catabolic process"/>
    <property type="evidence" value="ECO:0000318"/>
    <property type="project" value="GO_Central"/>
</dbReference>
<dbReference type="InterPro" id="IPR008928">
    <property type="entry name" value="6-hairpin_glycosidase_sf"/>
</dbReference>
<dbReference type="PIR" id="T23950">
    <property type="entry name" value="T23950"/>
</dbReference>
<evidence type="ECO:0000256" key="8">
    <source>
        <dbReference type="ARBA" id="ARBA00022490"/>
    </source>
</evidence>
<dbReference type="InterPro" id="IPR032790">
    <property type="entry name" value="GDE_C"/>
</dbReference>
<comment type="function">
    <text evidence="3">Multifunctional enzyme acting as 1,4-alpha-D-glucan:1,4-alpha-D-glucan 4-alpha-D-glycosyltransferase and amylo-1,6-glucosidase in glycogen degradation.</text>
</comment>
<dbReference type="PANTHER" id="PTHR10569">
    <property type="entry name" value="GLYCOGEN DEBRANCHING ENZYME"/>
    <property type="match status" value="1"/>
</dbReference>
<dbReference type="Pfam" id="PF14701">
    <property type="entry name" value="hDGE_amylase"/>
    <property type="match status" value="1"/>
</dbReference>
<dbReference type="EC" id="2.4.1.25" evidence="5"/>
<feature type="domain" description="Eukaryotic glycogen debranching enzyme N-terminal" evidence="18">
    <location>
        <begin position="64"/>
        <end position="105"/>
    </location>
</feature>
<comment type="catalytic activity">
    <reaction evidence="2">
        <text>Hydrolysis of (1-&gt;6)-alpha-D-glucosidic branch linkages in glycogen phosphorylase limit dextrin.</text>
        <dbReference type="EC" id="3.2.1.33"/>
    </reaction>
</comment>
<evidence type="ECO:0000259" key="20">
    <source>
        <dbReference type="Pfam" id="PF14702"/>
    </source>
</evidence>
<evidence type="ECO:0000259" key="18">
    <source>
        <dbReference type="Pfam" id="PF14699"/>
    </source>
</evidence>
<dbReference type="GO" id="GO:0005737">
    <property type="term" value="C:cytoplasm"/>
    <property type="evidence" value="ECO:0007669"/>
    <property type="project" value="UniProtKB-SubCell"/>
</dbReference>
<evidence type="ECO:0000256" key="14">
    <source>
        <dbReference type="ARBA" id="ARBA00023295"/>
    </source>
</evidence>
<evidence type="ECO:0000256" key="13">
    <source>
        <dbReference type="ARBA" id="ARBA00023268"/>
    </source>
</evidence>
<dbReference type="Gene3D" id="3.20.20.80">
    <property type="entry name" value="Glycosidases"/>
    <property type="match status" value="2"/>
</dbReference>
<dbReference type="SUPFAM" id="SSF48208">
    <property type="entry name" value="Six-hairpin glycosidases"/>
    <property type="match status" value="1"/>
</dbReference>
<dbReference type="InterPro" id="IPR017853">
    <property type="entry name" value="GH"/>
</dbReference>
<dbReference type="InterPro" id="IPR032792">
    <property type="entry name" value="AGL_glucanoTrfase"/>
</dbReference>
<dbReference type="CAZy" id="GH13">
    <property type="family name" value="Glycoside Hydrolase Family 13"/>
</dbReference>
<feature type="domain" description="Glycogen debranching enzyme glucanotransferase" evidence="19">
    <location>
        <begin position="107"/>
        <end position="542"/>
    </location>
</feature>
<dbReference type="Bgee" id="WBGene00011050">
    <property type="expression patterns" value="Expressed in germ line (C elegans) and 4 other cell types or tissues"/>
</dbReference>
<evidence type="ECO:0000256" key="4">
    <source>
        <dbReference type="ARBA" id="ARBA00004496"/>
    </source>
</evidence>
<organism evidence="21 22">
    <name type="scientific">Caenorhabditis elegans</name>
    <dbReference type="NCBI Taxonomy" id="6239"/>
    <lineage>
        <taxon>Eukaryota</taxon>
        <taxon>Metazoa</taxon>
        <taxon>Ecdysozoa</taxon>
        <taxon>Nematoda</taxon>
        <taxon>Chromadorea</taxon>
        <taxon>Rhabditida</taxon>
        <taxon>Rhabditina</taxon>
        <taxon>Rhabditomorpha</taxon>
        <taxon>Rhabditoidea</taxon>
        <taxon>Rhabditidae</taxon>
        <taxon>Peloderinae</taxon>
        <taxon>Caenorhabditis</taxon>
    </lineage>
</organism>
<comment type="catalytic activity">
    <reaction evidence="1">
        <text>Transfers a segment of a (1-&gt;4)-alpha-D-glucan to a new position in an acceptor, which may be glucose or a (1-&gt;4)-alpha-D-glucan.</text>
        <dbReference type="EC" id="2.4.1.25"/>
    </reaction>
</comment>
<dbReference type="InterPro" id="IPR010401">
    <property type="entry name" value="AGL/Gdb1"/>
</dbReference>
<dbReference type="Reactome" id="R-CEL-6798695">
    <property type="pathway name" value="Neutrophil degranulation"/>
</dbReference>
<evidence type="ECO:0000256" key="1">
    <source>
        <dbReference type="ARBA" id="ARBA00000439"/>
    </source>
</evidence>
<dbReference type="Pfam" id="PF14699">
    <property type="entry name" value="hGDE_N"/>
    <property type="match status" value="1"/>
</dbReference>
<keyword evidence="11" id="KW-0378">Hydrolase</keyword>
<dbReference type="Gene3D" id="1.50.10.10">
    <property type="match status" value="1"/>
</dbReference>